<proteinExistence type="predicted"/>
<comment type="caution">
    <text evidence="1">The sequence shown here is derived from an EMBL/GenBank/DDBJ whole genome shotgun (WGS) entry which is preliminary data.</text>
</comment>
<dbReference type="Proteomes" id="UP000290567">
    <property type="component" value="Unassembled WGS sequence"/>
</dbReference>
<name>A0A4P5P3Z2_9ENTE</name>
<gene>
    <name evidence="1" type="ORF">NRIC_03680</name>
</gene>
<keyword evidence="2" id="KW-1185">Reference proteome</keyword>
<dbReference type="AlphaFoldDB" id="A0A4P5P3Z2"/>
<evidence type="ECO:0000313" key="2">
    <source>
        <dbReference type="Proteomes" id="UP000290567"/>
    </source>
</evidence>
<organism evidence="1 2">
    <name type="scientific">Enterococcus florum</name>
    <dbReference type="NCBI Taxonomy" id="2480627"/>
    <lineage>
        <taxon>Bacteria</taxon>
        <taxon>Bacillati</taxon>
        <taxon>Bacillota</taxon>
        <taxon>Bacilli</taxon>
        <taxon>Lactobacillales</taxon>
        <taxon>Enterococcaceae</taxon>
        <taxon>Enterococcus</taxon>
    </lineage>
</organism>
<dbReference type="EMBL" id="BJCC01000003">
    <property type="protein sequence ID" value="GCF92477.1"/>
    <property type="molecule type" value="Genomic_DNA"/>
</dbReference>
<accession>A0A4P5P3Z2</accession>
<sequence length="89" mass="10826">MGMRFLEIIYRLGEAASSEDEKELLRSYYERLRKMVRIDCSEDEIEHRFCLMITCYIMRYIDKQVNYSKQKAEYYLSFLTDRLNNEVSA</sequence>
<reference evidence="2" key="1">
    <citation type="submission" date="2019-02" db="EMBL/GenBank/DDBJ databases">
        <title>Draft genome sequence of Enterococcus sp. Gos25-1.</title>
        <authorList>
            <person name="Tanaka N."/>
            <person name="Shiwa Y."/>
            <person name="Fujita N."/>
        </authorList>
    </citation>
    <scope>NUCLEOTIDE SEQUENCE [LARGE SCALE GENOMIC DNA]</scope>
    <source>
        <strain evidence="2">Gos25-1</strain>
    </source>
</reference>
<protein>
    <submittedName>
        <fullName evidence="1">Uncharacterized protein</fullName>
    </submittedName>
</protein>
<evidence type="ECO:0000313" key="1">
    <source>
        <dbReference type="EMBL" id="GCF92477.1"/>
    </source>
</evidence>